<sequence length="183" mass="18790">MRTLAIVSVTSGAGASTLAALAFAATRDDARGAPGLFGTGGTGLVERCGGDEVNRVDPQSAIWDVGVCAAADALDLLRSGEVAVAVAAPATPLGTADALRLTAAIAEGDSALLARVAVVQTEVYGRQRGATLEKAPAGAVLRLPFDRALARPGSVPEDLRTLRRRTRAAVHAWRSYCGWALRS</sequence>
<dbReference type="EMBL" id="JACBYE010000019">
    <property type="protein sequence ID" value="NYS93723.1"/>
    <property type="molecule type" value="Genomic_DNA"/>
</dbReference>
<protein>
    <submittedName>
        <fullName evidence="2">Uncharacterized protein</fullName>
    </submittedName>
</protein>
<comment type="caution">
    <text evidence="2">The sequence shown here is derived from an EMBL/GenBank/DDBJ whole genome shotgun (WGS) entry which is preliminary data.</text>
</comment>
<evidence type="ECO:0000256" key="1">
    <source>
        <dbReference type="SAM" id="SignalP"/>
    </source>
</evidence>
<dbReference type="RefSeq" id="WP_179913297.1">
    <property type="nucleotide sequence ID" value="NZ_JACBYE010000019.1"/>
</dbReference>
<evidence type="ECO:0000313" key="3">
    <source>
        <dbReference type="Proteomes" id="UP000561011"/>
    </source>
</evidence>
<evidence type="ECO:0000313" key="2">
    <source>
        <dbReference type="EMBL" id="NYS93723.1"/>
    </source>
</evidence>
<gene>
    <name evidence="2" type="ORF">HZZ10_09345</name>
</gene>
<dbReference type="Proteomes" id="UP000561011">
    <property type="component" value="Unassembled WGS sequence"/>
</dbReference>
<keyword evidence="1" id="KW-0732">Signal</keyword>
<organism evidence="2 3">
    <name type="scientific">Sanguibacter inulinus</name>
    <dbReference type="NCBI Taxonomy" id="60922"/>
    <lineage>
        <taxon>Bacteria</taxon>
        <taxon>Bacillati</taxon>
        <taxon>Actinomycetota</taxon>
        <taxon>Actinomycetes</taxon>
        <taxon>Micrococcales</taxon>
        <taxon>Sanguibacteraceae</taxon>
        <taxon>Sanguibacter</taxon>
    </lineage>
</organism>
<feature type="chain" id="PRO_5032385905" evidence="1">
    <location>
        <begin position="25"/>
        <end position="183"/>
    </location>
</feature>
<name>A0A853EWM1_9MICO</name>
<feature type="signal peptide" evidence="1">
    <location>
        <begin position="1"/>
        <end position="24"/>
    </location>
</feature>
<accession>A0A853EWM1</accession>
<keyword evidence="3" id="KW-1185">Reference proteome</keyword>
<dbReference type="AlphaFoldDB" id="A0A853EWM1"/>
<reference evidence="2 3" key="1">
    <citation type="submission" date="2020-07" db="EMBL/GenBank/DDBJ databases">
        <title>MOT database genomes.</title>
        <authorList>
            <person name="Joseph S."/>
            <person name="Aduse-Opoku J."/>
            <person name="Hashim A."/>
            <person name="Wade W."/>
            <person name="Curtis M."/>
        </authorList>
    </citation>
    <scope>NUCLEOTIDE SEQUENCE [LARGE SCALE GENOMIC DNA]</scope>
    <source>
        <strain evidence="2 3">DSM 100099</strain>
    </source>
</reference>
<proteinExistence type="predicted"/>